<dbReference type="GO" id="GO:0003677">
    <property type="term" value="F:DNA binding"/>
    <property type="evidence" value="ECO:0007669"/>
    <property type="project" value="UniProtKB-KW"/>
</dbReference>
<dbReference type="EMBL" id="FLUN01000001">
    <property type="protein sequence ID" value="SBV97837.1"/>
    <property type="molecule type" value="Genomic_DNA"/>
</dbReference>
<dbReference type="InterPro" id="IPR018490">
    <property type="entry name" value="cNMP-bd_dom_sf"/>
</dbReference>
<dbReference type="CDD" id="cd00038">
    <property type="entry name" value="CAP_ED"/>
    <property type="match status" value="1"/>
</dbReference>
<evidence type="ECO:0000256" key="2">
    <source>
        <dbReference type="ARBA" id="ARBA00023125"/>
    </source>
</evidence>
<dbReference type="InterPro" id="IPR000595">
    <property type="entry name" value="cNMP-bd_dom"/>
</dbReference>
<dbReference type="GO" id="GO:0006355">
    <property type="term" value="P:regulation of DNA-templated transcription"/>
    <property type="evidence" value="ECO:0007669"/>
    <property type="project" value="InterPro"/>
</dbReference>
<dbReference type="InterPro" id="IPR012318">
    <property type="entry name" value="HTH_CRP"/>
</dbReference>
<proteinExistence type="predicted"/>
<evidence type="ECO:0000313" key="5">
    <source>
        <dbReference type="EMBL" id="SBV97837.1"/>
    </source>
</evidence>
<keyword evidence="2" id="KW-0238">DNA-binding</keyword>
<dbReference type="SUPFAM" id="SSF51206">
    <property type="entry name" value="cAMP-binding domain-like"/>
    <property type="match status" value="1"/>
</dbReference>
<protein>
    <submittedName>
        <fullName evidence="5">Catabolite gene activator</fullName>
    </submittedName>
</protein>
<dbReference type="AlphaFoldDB" id="A0A212JEG9"/>
<evidence type="ECO:0000259" key="4">
    <source>
        <dbReference type="PROSITE" id="PS50042"/>
    </source>
</evidence>
<sequence length="218" mass="25608">MRNFTLGEKIDMFFQHEVPTVVFENGKKRIFRKNDHIYKINSSPIYCYFILSGTAKIYIDHKNGRRSILDFIGENDWLGELSLFCDESDIKENKVLQDIECLEFDIDELRKLCEENAKVSFYFASYIADKLLARSYRMSESLNYSLNSRLAAFILQYQRGGVYNIPHTDVSEYMNVSYRHVLYVIQQFGELGILKKEKGKEYVVSDIEKLKELQGRAK</sequence>
<reference evidence="5" key="1">
    <citation type="submission" date="2016-04" db="EMBL/GenBank/DDBJ databases">
        <authorList>
            <person name="Evans L.H."/>
            <person name="Alamgir A."/>
            <person name="Owens N."/>
            <person name="Weber N.D."/>
            <person name="Virtaneva K."/>
            <person name="Barbian K."/>
            <person name="Babar A."/>
            <person name="Rosenke K."/>
        </authorList>
    </citation>
    <scope>NUCLEOTIDE SEQUENCE</scope>
    <source>
        <strain evidence="5">86</strain>
    </source>
</reference>
<dbReference type="Pfam" id="PF00027">
    <property type="entry name" value="cNMP_binding"/>
    <property type="match status" value="1"/>
</dbReference>
<dbReference type="PROSITE" id="PS50042">
    <property type="entry name" value="CNMP_BINDING_3"/>
    <property type="match status" value="1"/>
</dbReference>
<evidence type="ECO:0000256" key="3">
    <source>
        <dbReference type="ARBA" id="ARBA00023163"/>
    </source>
</evidence>
<accession>A0A212JEG9</accession>
<keyword evidence="1" id="KW-0805">Transcription regulation</keyword>
<feature type="domain" description="Cyclic nucleotide-binding" evidence="4">
    <location>
        <begin position="31"/>
        <end position="112"/>
    </location>
</feature>
<dbReference type="InterPro" id="IPR014710">
    <property type="entry name" value="RmlC-like_jellyroll"/>
</dbReference>
<gene>
    <name evidence="5" type="ORF">KL86CLO1_10964</name>
</gene>
<keyword evidence="3" id="KW-0804">Transcription</keyword>
<dbReference type="Pfam" id="PF13545">
    <property type="entry name" value="HTH_Crp_2"/>
    <property type="match status" value="1"/>
</dbReference>
<organism evidence="5">
    <name type="scientific">uncultured Eubacteriales bacterium</name>
    <dbReference type="NCBI Taxonomy" id="172733"/>
    <lineage>
        <taxon>Bacteria</taxon>
        <taxon>Bacillati</taxon>
        <taxon>Bacillota</taxon>
        <taxon>Clostridia</taxon>
        <taxon>Eubacteriales</taxon>
        <taxon>environmental samples</taxon>
    </lineage>
</organism>
<evidence type="ECO:0000256" key="1">
    <source>
        <dbReference type="ARBA" id="ARBA00023015"/>
    </source>
</evidence>
<dbReference type="SMART" id="SM00100">
    <property type="entry name" value="cNMP"/>
    <property type="match status" value="1"/>
</dbReference>
<name>A0A212JEG9_9FIRM</name>
<dbReference type="Gene3D" id="2.60.120.10">
    <property type="entry name" value="Jelly Rolls"/>
    <property type="match status" value="1"/>
</dbReference>